<evidence type="ECO:0000313" key="2">
    <source>
        <dbReference type="Proteomes" id="UP001153269"/>
    </source>
</evidence>
<proteinExistence type="predicted"/>
<dbReference type="EMBL" id="CADEAL010000680">
    <property type="protein sequence ID" value="CAB1423793.1"/>
    <property type="molecule type" value="Genomic_DNA"/>
</dbReference>
<reference evidence="1" key="1">
    <citation type="submission" date="2020-03" db="EMBL/GenBank/DDBJ databases">
        <authorList>
            <person name="Weist P."/>
        </authorList>
    </citation>
    <scope>NUCLEOTIDE SEQUENCE</scope>
</reference>
<protein>
    <submittedName>
        <fullName evidence="1">Uncharacterized protein</fullName>
    </submittedName>
</protein>
<name>A0A9N7U5L2_PLEPL</name>
<gene>
    <name evidence="1" type="ORF">PLEPLA_LOCUS11714</name>
</gene>
<accession>A0A9N7U5L2</accession>
<comment type="caution">
    <text evidence="1">The sequence shown here is derived from an EMBL/GenBank/DDBJ whole genome shotgun (WGS) entry which is preliminary data.</text>
</comment>
<dbReference type="Proteomes" id="UP001153269">
    <property type="component" value="Unassembled WGS sequence"/>
</dbReference>
<dbReference type="AlphaFoldDB" id="A0A9N7U5L2"/>
<sequence length="180" mass="20011">MFAQPALPLALLLPSQLLERKSVCEETVQCDVGGLGLSHRGPWQSPGSHLKGWSQATGIHLPVKQEECLLLVWIRRLFSCVDGFPICQISRLQWSLRGAGALTLIMRASPPKSKSFLYASHLYSEQPAHFTPGDSHTNHTVAELRKMDNSRLSSGVFLLDRLQRALTASCRLPARRRNTS</sequence>
<keyword evidence="2" id="KW-1185">Reference proteome</keyword>
<evidence type="ECO:0000313" key="1">
    <source>
        <dbReference type="EMBL" id="CAB1423793.1"/>
    </source>
</evidence>
<organism evidence="1 2">
    <name type="scientific">Pleuronectes platessa</name>
    <name type="common">European plaice</name>
    <dbReference type="NCBI Taxonomy" id="8262"/>
    <lineage>
        <taxon>Eukaryota</taxon>
        <taxon>Metazoa</taxon>
        <taxon>Chordata</taxon>
        <taxon>Craniata</taxon>
        <taxon>Vertebrata</taxon>
        <taxon>Euteleostomi</taxon>
        <taxon>Actinopterygii</taxon>
        <taxon>Neopterygii</taxon>
        <taxon>Teleostei</taxon>
        <taxon>Neoteleostei</taxon>
        <taxon>Acanthomorphata</taxon>
        <taxon>Carangaria</taxon>
        <taxon>Pleuronectiformes</taxon>
        <taxon>Pleuronectoidei</taxon>
        <taxon>Pleuronectidae</taxon>
        <taxon>Pleuronectes</taxon>
    </lineage>
</organism>